<dbReference type="GO" id="GO:0031397">
    <property type="term" value="P:negative regulation of protein ubiquitination"/>
    <property type="evidence" value="ECO:0007669"/>
    <property type="project" value="TreeGrafter"/>
</dbReference>
<evidence type="ECO:0000313" key="3">
    <source>
        <dbReference type="EMBL" id="CAF1498021.1"/>
    </source>
</evidence>
<dbReference type="PROSITE" id="PS51352">
    <property type="entry name" value="THIOREDOXIN_2"/>
    <property type="match status" value="1"/>
</dbReference>
<dbReference type="EMBL" id="CAJNOT010006906">
    <property type="protein sequence ID" value="CAF1498021.1"/>
    <property type="molecule type" value="Genomic_DNA"/>
</dbReference>
<dbReference type="Proteomes" id="UP000663864">
    <property type="component" value="Unassembled WGS sequence"/>
</dbReference>
<organism evidence="2 7">
    <name type="scientific">Rotaria sordida</name>
    <dbReference type="NCBI Taxonomy" id="392033"/>
    <lineage>
        <taxon>Eukaryota</taxon>
        <taxon>Metazoa</taxon>
        <taxon>Spiralia</taxon>
        <taxon>Gnathifera</taxon>
        <taxon>Rotifera</taxon>
        <taxon>Eurotatoria</taxon>
        <taxon>Bdelloidea</taxon>
        <taxon>Philodinida</taxon>
        <taxon>Philodinidae</taxon>
        <taxon>Rotaria</taxon>
    </lineage>
</organism>
<evidence type="ECO:0000259" key="1">
    <source>
        <dbReference type="PROSITE" id="PS51352"/>
    </source>
</evidence>
<dbReference type="PANTHER" id="PTHR46472">
    <property type="entry name" value="NUCLEOREDOXIN"/>
    <property type="match status" value="1"/>
</dbReference>
<dbReference type="EMBL" id="CAJNOO010004120">
    <property type="protein sequence ID" value="CAF1369355.1"/>
    <property type="molecule type" value="Genomic_DNA"/>
</dbReference>
<dbReference type="Proteomes" id="UP000663882">
    <property type="component" value="Unassembled WGS sequence"/>
</dbReference>
<sequence length="147" mass="17066">MAGVAKLFDGHILNKSKELVDLNDEQYKDKIIGLYFSAHWCPPCRNFTPILIEFYKKHAETKKFEIIFISSDNDEDSFNEYYEDMPWLALDYQERTKKSELGGKYNVHGIPKLILLDGDSGDVICTEARNKIQFDDTEGENFPWKSS</sequence>
<dbReference type="Proteomes" id="UP000663874">
    <property type="component" value="Unassembled WGS sequence"/>
</dbReference>
<protein>
    <recommendedName>
        <fullName evidence="1">Thioredoxin domain-containing protein</fullName>
    </recommendedName>
</protein>
<dbReference type="EMBL" id="CAJNOU010007453">
    <property type="protein sequence ID" value="CAF1524934.1"/>
    <property type="molecule type" value="Genomic_DNA"/>
</dbReference>
<proteinExistence type="predicted"/>
<evidence type="ECO:0000313" key="5">
    <source>
        <dbReference type="EMBL" id="CAF4150596.1"/>
    </source>
</evidence>
<evidence type="ECO:0000313" key="6">
    <source>
        <dbReference type="EMBL" id="CAF4169525.1"/>
    </source>
</evidence>
<comment type="caution">
    <text evidence="2">The sequence shown here is derived from an EMBL/GenBank/DDBJ whole genome shotgun (WGS) entry which is preliminary data.</text>
</comment>
<dbReference type="GO" id="GO:0030178">
    <property type="term" value="P:negative regulation of Wnt signaling pathway"/>
    <property type="evidence" value="ECO:0007669"/>
    <property type="project" value="TreeGrafter"/>
</dbReference>
<feature type="domain" description="Thioredoxin" evidence="1">
    <location>
        <begin position="1"/>
        <end position="134"/>
    </location>
</feature>
<accession>A0A815IS22</accession>
<reference evidence="2" key="1">
    <citation type="submission" date="2021-02" db="EMBL/GenBank/DDBJ databases">
        <authorList>
            <person name="Nowell W R."/>
        </authorList>
    </citation>
    <scope>NUCLEOTIDE SEQUENCE</scope>
</reference>
<dbReference type="GO" id="GO:0005634">
    <property type="term" value="C:nucleus"/>
    <property type="evidence" value="ECO:0007669"/>
    <property type="project" value="TreeGrafter"/>
</dbReference>
<dbReference type="AlphaFoldDB" id="A0A815IS22"/>
<evidence type="ECO:0000313" key="2">
    <source>
        <dbReference type="EMBL" id="CAF1369355.1"/>
    </source>
</evidence>
<dbReference type="Proteomes" id="UP000663836">
    <property type="component" value="Unassembled WGS sequence"/>
</dbReference>
<dbReference type="PANTHER" id="PTHR46472:SF1">
    <property type="entry name" value="NUCLEOREDOXIN"/>
    <property type="match status" value="1"/>
</dbReference>
<dbReference type="Gene3D" id="3.40.30.10">
    <property type="entry name" value="Glutaredoxin"/>
    <property type="match status" value="1"/>
</dbReference>
<name>A0A815IS22_9BILA</name>
<dbReference type="GO" id="GO:0004791">
    <property type="term" value="F:thioredoxin-disulfide reductase (NADPH) activity"/>
    <property type="evidence" value="ECO:0007669"/>
    <property type="project" value="TreeGrafter"/>
</dbReference>
<evidence type="ECO:0000313" key="4">
    <source>
        <dbReference type="EMBL" id="CAF1524934.1"/>
    </source>
</evidence>
<dbReference type="InterPro" id="IPR013766">
    <property type="entry name" value="Thioredoxin_domain"/>
</dbReference>
<gene>
    <name evidence="5" type="ORF">FNK824_LOCUS33664</name>
    <name evidence="6" type="ORF">JBS370_LOCUS34936</name>
    <name evidence="2" type="ORF">RFH988_LOCUS33255</name>
    <name evidence="4" type="ORF">SEV965_LOCUS37215</name>
    <name evidence="3" type="ORF">ZHD862_LOCUS37314</name>
</gene>
<dbReference type="Pfam" id="PF13905">
    <property type="entry name" value="Thioredoxin_8"/>
    <property type="match status" value="1"/>
</dbReference>
<dbReference type="Proteomes" id="UP000663889">
    <property type="component" value="Unassembled WGS sequence"/>
</dbReference>
<dbReference type="EMBL" id="CAJOBD010011574">
    <property type="protein sequence ID" value="CAF4169525.1"/>
    <property type="molecule type" value="Genomic_DNA"/>
</dbReference>
<dbReference type="InterPro" id="IPR036249">
    <property type="entry name" value="Thioredoxin-like_sf"/>
</dbReference>
<dbReference type="SUPFAM" id="SSF52833">
    <property type="entry name" value="Thioredoxin-like"/>
    <property type="match status" value="1"/>
</dbReference>
<dbReference type="InterPro" id="IPR012336">
    <property type="entry name" value="Thioredoxin-like_fold"/>
</dbReference>
<dbReference type="EMBL" id="CAJOBE010012521">
    <property type="protein sequence ID" value="CAF4150596.1"/>
    <property type="molecule type" value="Genomic_DNA"/>
</dbReference>
<dbReference type="OrthoDB" id="409136at2759"/>
<evidence type="ECO:0000313" key="7">
    <source>
        <dbReference type="Proteomes" id="UP000663882"/>
    </source>
</evidence>